<gene>
    <name evidence="5" type="ORF">SCLCIDRAFT_1222722</name>
</gene>
<dbReference type="Gene3D" id="2.60.40.790">
    <property type="match status" value="1"/>
</dbReference>
<name>A0A0C2YV30_9AGAM</name>
<reference evidence="5 6" key="1">
    <citation type="submission" date="2014-04" db="EMBL/GenBank/DDBJ databases">
        <authorList>
            <consortium name="DOE Joint Genome Institute"/>
            <person name="Kuo A."/>
            <person name="Kohler A."/>
            <person name="Nagy L.G."/>
            <person name="Floudas D."/>
            <person name="Copeland A."/>
            <person name="Barry K.W."/>
            <person name="Cichocki N."/>
            <person name="Veneault-Fourrey C."/>
            <person name="LaButti K."/>
            <person name="Lindquist E.A."/>
            <person name="Lipzen A."/>
            <person name="Lundell T."/>
            <person name="Morin E."/>
            <person name="Murat C."/>
            <person name="Sun H."/>
            <person name="Tunlid A."/>
            <person name="Henrissat B."/>
            <person name="Grigoriev I.V."/>
            <person name="Hibbett D.S."/>
            <person name="Martin F."/>
            <person name="Nordberg H.P."/>
            <person name="Cantor M.N."/>
            <person name="Hua S.X."/>
        </authorList>
    </citation>
    <scope>NUCLEOTIDE SEQUENCE [LARGE SCALE GENOMIC DNA]</scope>
    <source>
        <strain evidence="5 6">Foug A</strain>
    </source>
</reference>
<dbReference type="PANTHER" id="PTHR11527">
    <property type="entry name" value="HEAT-SHOCK PROTEIN 20 FAMILY MEMBER"/>
    <property type="match status" value="1"/>
</dbReference>
<dbReference type="EMBL" id="KN822179">
    <property type="protein sequence ID" value="KIM53503.1"/>
    <property type="molecule type" value="Genomic_DNA"/>
</dbReference>
<accession>A0A0C2YV30</accession>
<dbReference type="Pfam" id="PF00011">
    <property type="entry name" value="HSP20"/>
    <property type="match status" value="1"/>
</dbReference>
<dbReference type="InterPro" id="IPR008978">
    <property type="entry name" value="HSP20-like_chaperone"/>
</dbReference>
<dbReference type="CDD" id="cd06464">
    <property type="entry name" value="ACD_sHsps-like"/>
    <property type="match status" value="1"/>
</dbReference>
<keyword evidence="1" id="KW-0346">Stress response</keyword>
<dbReference type="Proteomes" id="UP000053989">
    <property type="component" value="Unassembled WGS sequence"/>
</dbReference>
<keyword evidence="6" id="KW-1185">Reference proteome</keyword>
<feature type="domain" description="SHSP" evidence="4">
    <location>
        <begin position="62"/>
        <end position="153"/>
    </location>
</feature>
<dbReference type="AlphaFoldDB" id="A0A0C2YV30"/>
<dbReference type="PROSITE" id="PS01031">
    <property type="entry name" value="SHSP"/>
    <property type="match status" value="1"/>
</dbReference>
<evidence type="ECO:0000313" key="5">
    <source>
        <dbReference type="EMBL" id="KIM53503.1"/>
    </source>
</evidence>
<dbReference type="FunCoup" id="A0A0C2YV30">
    <property type="interactions" value="171"/>
</dbReference>
<organism evidence="5 6">
    <name type="scientific">Scleroderma citrinum Foug A</name>
    <dbReference type="NCBI Taxonomy" id="1036808"/>
    <lineage>
        <taxon>Eukaryota</taxon>
        <taxon>Fungi</taxon>
        <taxon>Dikarya</taxon>
        <taxon>Basidiomycota</taxon>
        <taxon>Agaricomycotina</taxon>
        <taxon>Agaricomycetes</taxon>
        <taxon>Agaricomycetidae</taxon>
        <taxon>Boletales</taxon>
        <taxon>Sclerodermatineae</taxon>
        <taxon>Sclerodermataceae</taxon>
        <taxon>Scleroderma</taxon>
    </lineage>
</organism>
<comment type="similarity">
    <text evidence="2 3">Belongs to the small heat shock protein (HSP20) family.</text>
</comment>
<protein>
    <recommendedName>
        <fullName evidence="4">SHSP domain-containing protein</fullName>
    </recommendedName>
</protein>
<sequence>MSYPTRFYYDPFSAFDRLFEDAFVPRCHPSSAVVERGRNSGNESQLLLRPKYVLNRGSSDIVLTYIYRMDLHENKEANTVTAVFELPGLKSQDVSIEVHQGRLTVSGEFDKTESREEGGYAVRERHHGKFSRTIQVPVGVQVRFACHARGFLY</sequence>
<dbReference type="InterPro" id="IPR031107">
    <property type="entry name" value="Small_HSP"/>
</dbReference>
<dbReference type="HOGENOM" id="CLU_046737_12_0_1"/>
<evidence type="ECO:0000256" key="2">
    <source>
        <dbReference type="PROSITE-ProRule" id="PRU00285"/>
    </source>
</evidence>
<evidence type="ECO:0000313" key="6">
    <source>
        <dbReference type="Proteomes" id="UP000053989"/>
    </source>
</evidence>
<dbReference type="SUPFAM" id="SSF49764">
    <property type="entry name" value="HSP20-like chaperones"/>
    <property type="match status" value="1"/>
</dbReference>
<proteinExistence type="inferred from homology"/>
<evidence type="ECO:0000256" key="1">
    <source>
        <dbReference type="ARBA" id="ARBA00023016"/>
    </source>
</evidence>
<dbReference type="OrthoDB" id="1431247at2759"/>
<dbReference type="InParanoid" id="A0A0C2YV30"/>
<dbReference type="InterPro" id="IPR002068">
    <property type="entry name" value="A-crystallin/Hsp20_dom"/>
</dbReference>
<evidence type="ECO:0000259" key="4">
    <source>
        <dbReference type="PROSITE" id="PS01031"/>
    </source>
</evidence>
<reference evidence="6" key="2">
    <citation type="submission" date="2015-01" db="EMBL/GenBank/DDBJ databases">
        <title>Evolutionary Origins and Diversification of the Mycorrhizal Mutualists.</title>
        <authorList>
            <consortium name="DOE Joint Genome Institute"/>
            <consortium name="Mycorrhizal Genomics Consortium"/>
            <person name="Kohler A."/>
            <person name="Kuo A."/>
            <person name="Nagy L.G."/>
            <person name="Floudas D."/>
            <person name="Copeland A."/>
            <person name="Barry K.W."/>
            <person name="Cichocki N."/>
            <person name="Veneault-Fourrey C."/>
            <person name="LaButti K."/>
            <person name="Lindquist E.A."/>
            <person name="Lipzen A."/>
            <person name="Lundell T."/>
            <person name="Morin E."/>
            <person name="Murat C."/>
            <person name="Riley R."/>
            <person name="Ohm R."/>
            <person name="Sun H."/>
            <person name="Tunlid A."/>
            <person name="Henrissat B."/>
            <person name="Grigoriev I.V."/>
            <person name="Hibbett D.S."/>
            <person name="Martin F."/>
        </authorList>
    </citation>
    <scope>NUCLEOTIDE SEQUENCE [LARGE SCALE GENOMIC DNA]</scope>
    <source>
        <strain evidence="6">Foug A</strain>
    </source>
</reference>
<dbReference type="STRING" id="1036808.A0A0C2YV30"/>
<evidence type="ECO:0000256" key="3">
    <source>
        <dbReference type="RuleBase" id="RU003616"/>
    </source>
</evidence>